<organism evidence="6 7">
    <name type="scientific">Halorutilus salinus</name>
    <dbReference type="NCBI Taxonomy" id="2487751"/>
    <lineage>
        <taxon>Archaea</taxon>
        <taxon>Methanobacteriati</taxon>
        <taxon>Methanobacteriota</taxon>
        <taxon>Stenosarchaea group</taxon>
        <taxon>Halobacteria</taxon>
        <taxon>Halorutilales</taxon>
        <taxon>Halorutilaceae</taxon>
        <taxon>Halorutilus</taxon>
    </lineage>
</organism>
<keyword evidence="3" id="KW-0560">Oxidoreductase</keyword>
<evidence type="ECO:0000313" key="6">
    <source>
        <dbReference type="EMBL" id="MCX2818102.1"/>
    </source>
</evidence>
<reference evidence="6" key="1">
    <citation type="submission" date="2022-09" db="EMBL/GenBank/DDBJ databases">
        <title>Haloadaptaus new haloarchaeum isolated from saline soil.</title>
        <authorList>
            <person name="Duran-Viseras A."/>
            <person name="Sanchez-Porro C."/>
            <person name="Ventosa A."/>
        </authorList>
    </citation>
    <scope>NUCLEOTIDE SEQUENCE</scope>
    <source>
        <strain evidence="6">F3-133</strain>
    </source>
</reference>
<comment type="similarity">
    <text evidence="1">Belongs to the aldehyde dehydrogenase family.</text>
</comment>
<dbReference type="EMBL" id="RKLV01000002">
    <property type="protein sequence ID" value="MCX2818102.1"/>
    <property type="molecule type" value="Genomic_DNA"/>
</dbReference>
<comment type="subunit">
    <text evidence="2">Homotetramer.</text>
</comment>
<protein>
    <submittedName>
        <fullName evidence="6">Aldehyde dehydrogenase family protein</fullName>
    </submittedName>
</protein>
<evidence type="ECO:0000256" key="3">
    <source>
        <dbReference type="ARBA" id="ARBA00023002"/>
    </source>
</evidence>
<dbReference type="Gene3D" id="3.40.605.10">
    <property type="entry name" value="Aldehyde Dehydrogenase, Chain A, domain 1"/>
    <property type="match status" value="1"/>
</dbReference>
<evidence type="ECO:0000256" key="4">
    <source>
        <dbReference type="ARBA" id="ARBA00023027"/>
    </source>
</evidence>
<dbReference type="PANTHER" id="PTHR42986">
    <property type="entry name" value="BENZALDEHYDE DEHYDROGENASE YFMT"/>
    <property type="match status" value="1"/>
</dbReference>
<dbReference type="Proteomes" id="UP001149411">
    <property type="component" value="Unassembled WGS sequence"/>
</dbReference>
<dbReference type="GO" id="GO:0016620">
    <property type="term" value="F:oxidoreductase activity, acting on the aldehyde or oxo group of donors, NAD or NADP as acceptor"/>
    <property type="evidence" value="ECO:0007669"/>
    <property type="project" value="InterPro"/>
</dbReference>
<dbReference type="InterPro" id="IPR016161">
    <property type="entry name" value="Ald_DH/histidinol_DH"/>
</dbReference>
<proteinExistence type="inferred from homology"/>
<dbReference type="FunFam" id="3.40.309.10:FF:000009">
    <property type="entry name" value="Aldehyde dehydrogenase A"/>
    <property type="match status" value="1"/>
</dbReference>
<comment type="caution">
    <text evidence="6">The sequence shown here is derived from an EMBL/GenBank/DDBJ whole genome shotgun (WGS) entry which is preliminary data.</text>
</comment>
<gene>
    <name evidence="6" type="ORF">EGH25_01870</name>
</gene>
<dbReference type="InterPro" id="IPR016163">
    <property type="entry name" value="Ald_DH_C"/>
</dbReference>
<keyword evidence="4" id="KW-0520">NAD</keyword>
<evidence type="ECO:0000313" key="7">
    <source>
        <dbReference type="Proteomes" id="UP001149411"/>
    </source>
</evidence>
<dbReference type="PANTHER" id="PTHR42986:SF1">
    <property type="entry name" value="BENZALDEHYDE DEHYDROGENASE YFMT"/>
    <property type="match status" value="1"/>
</dbReference>
<dbReference type="InterPro" id="IPR016162">
    <property type="entry name" value="Ald_DH_N"/>
</dbReference>
<dbReference type="InterPro" id="IPR015590">
    <property type="entry name" value="Aldehyde_DH_dom"/>
</dbReference>
<evidence type="ECO:0000256" key="1">
    <source>
        <dbReference type="ARBA" id="ARBA00009986"/>
    </source>
</evidence>
<keyword evidence="7" id="KW-1185">Reference proteome</keyword>
<dbReference type="RefSeq" id="WP_266085764.1">
    <property type="nucleotide sequence ID" value="NZ_RKLV01000002.1"/>
</dbReference>
<name>A0A9Q4C2W2_9EURY</name>
<feature type="domain" description="Aldehyde dehydrogenase" evidence="5">
    <location>
        <begin position="23"/>
        <end position="478"/>
    </location>
</feature>
<dbReference type="FunFam" id="3.40.605.10:FF:000007">
    <property type="entry name" value="NAD/NADP-dependent betaine aldehyde dehydrogenase"/>
    <property type="match status" value="1"/>
</dbReference>
<dbReference type="SUPFAM" id="SSF53720">
    <property type="entry name" value="ALDH-like"/>
    <property type="match status" value="1"/>
</dbReference>
<accession>A0A9Q4C2W2</accession>
<dbReference type="Pfam" id="PF00171">
    <property type="entry name" value="Aldedh"/>
    <property type="match status" value="1"/>
</dbReference>
<dbReference type="AlphaFoldDB" id="A0A9Q4C2W2"/>
<dbReference type="Gene3D" id="3.40.309.10">
    <property type="entry name" value="Aldehyde Dehydrogenase, Chain A, domain 2"/>
    <property type="match status" value="1"/>
</dbReference>
<sequence length="490" mass="53595">MSIQEEHYSTDADWNRIYVDGEWYTPDGGSTEVQDPSTQEVIAQVPACDEDDVKDAFDAAEEAQEDWGARSHEERQEFLRELNSTMMSRMSEIKELLQVEAGSAMAKQMGEFNFARNIVDWMAGFDDMESEYGSEFDGKTNRVVREPVGVVSTVCPWNFPFYMAMRALAPAVLTGNSVVLKPSTETPISGGLAVARLFEEAGLPDGVLNVVTGKGSDIGDAVVSDDRAGSVNFTGSTGVGRRVGRLAGDNVSEVALELGGNCPYVVTDDIDLDWAVTAGMFGTFMHQGQICVSINRHIVHEDVYDDYVDEFVSRVEDLGVGDPGDASNIIGPLINESQRDQILRFIEETVDAGATLETGGDADGLFVEPTVLSDATNEMSAACNEHFGPVAPIIPYSDDDEAVEIANDTEYGLSSAVHCQDFDRARDLADGIEAGMVHINDQPMHDEPHMPFGGVKQSGVGRFNGEWIIDEMTETKWISEQDEERNYLVF</sequence>
<evidence type="ECO:0000259" key="5">
    <source>
        <dbReference type="Pfam" id="PF00171"/>
    </source>
</evidence>
<evidence type="ECO:0000256" key="2">
    <source>
        <dbReference type="ARBA" id="ARBA00011881"/>
    </source>
</evidence>